<proteinExistence type="predicted"/>
<dbReference type="InterPro" id="IPR029058">
    <property type="entry name" value="AB_hydrolase_fold"/>
</dbReference>
<keyword evidence="1" id="KW-0378">Hydrolase</keyword>
<evidence type="ECO:0000313" key="1">
    <source>
        <dbReference type="EMBL" id="EQD54854.1"/>
    </source>
</evidence>
<organism evidence="1">
    <name type="scientific">mine drainage metagenome</name>
    <dbReference type="NCBI Taxonomy" id="410659"/>
    <lineage>
        <taxon>unclassified sequences</taxon>
        <taxon>metagenomes</taxon>
        <taxon>ecological metagenomes</taxon>
    </lineage>
</organism>
<accession>T1BNN1</accession>
<dbReference type="GO" id="GO:0016787">
    <property type="term" value="F:hydrolase activity"/>
    <property type="evidence" value="ECO:0007669"/>
    <property type="project" value="UniProtKB-KW"/>
</dbReference>
<gene>
    <name evidence="1" type="ORF">B1A_12015</name>
</gene>
<dbReference type="EMBL" id="AUZX01008671">
    <property type="protein sequence ID" value="EQD54854.1"/>
    <property type="molecule type" value="Genomic_DNA"/>
</dbReference>
<sequence length="144" mass="16058">YFARKWWRSLRKKQTAWPAEYDLRDLRGLYDLRRLTAELIERYTDFPSLDAYLSGYALVGSRLASLDVPALIITALDDPIIPAGDLTRLARPPTLRIVATRRGGHCGFLERLTGPSWAERRILAELNADGPIPANGNAPAGELA</sequence>
<reference evidence="1" key="2">
    <citation type="journal article" date="2014" name="ISME J.">
        <title>Microbial stratification in low pH oxic and suboxic macroscopic growths along an acid mine drainage.</title>
        <authorList>
            <person name="Mendez-Garcia C."/>
            <person name="Mesa V."/>
            <person name="Sprenger R.R."/>
            <person name="Richter M."/>
            <person name="Diez M.S."/>
            <person name="Solano J."/>
            <person name="Bargiela R."/>
            <person name="Golyshina O.V."/>
            <person name="Manteca A."/>
            <person name="Ramos J.L."/>
            <person name="Gallego J.R."/>
            <person name="Llorente I."/>
            <person name="Martins Dos Santos V.A."/>
            <person name="Jensen O.N."/>
            <person name="Pelaez A.I."/>
            <person name="Sanchez J."/>
            <person name="Ferrer M."/>
        </authorList>
    </citation>
    <scope>NUCLEOTIDE SEQUENCE</scope>
</reference>
<protein>
    <submittedName>
        <fullName evidence="1">Alpha/beta hydrolase fold protein</fullName>
    </submittedName>
</protein>
<feature type="non-terminal residue" evidence="1">
    <location>
        <position position="1"/>
    </location>
</feature>
<dbReference type="Gene3D" id="3.40.50.1820">
    <property type="entry name" value="alpha/beta hydrolase"/>
    <property type="match status" value="1"/>
</dbReference>
<dbReference type="SUPFAM" id="SSF53474">
    <property type="entry name" value="alpha/beta-Hydrolases"/>
    <property type="match status" value="1"/>
</dbReference>
<dbReference type="AlphaFoldDB" id="T1BNN1"/>
<comment type="caution">
    <text evidence="1">The sequence shown here is derived from an EMBL/GenBank/DDBJ whole genome shotgun (WGS) entry which is preliminary data.</text>
</comment>
<reference evidence="1" key="1">
    <citation type="submission" date="2013-08" db="EMBL/GenBank/DDBJ databases">
        <authorList>
            <person name="Mendez C."/>
            <person name="Richter M."/>
            <person name="Ferrer M."/>
            <person name="Sanchez J."/>
        </authorList>
    </citation>
    <scope>NUCLEOTIDE SEQUENCE</scope>
</reference>
<name>T1BNN1_9ZZZZ</name>